<evidence type="ECO:0000313" key="3">
    <source>
        <dbReference type="Proteomes" id="UP000636709"/>
    </source>
</evidence>
<dbReference type="AlphaFoldDB" id="A0A835F6T0"/>
<name>A0A835F6T0_9POAL</name>
<dbReference type="EMBL" id="JACEFO010001623">
    <property type="protein sequence ID" value="KAF8729660.1"/>
    <property type="molecule type" value="Genomic_DNA"/>
</dbReference>
<organism evidence="2 3">
    <name type="scientific">Digitaria exilis</name>
    <dbReference type="NCBI Taxonomy" id="1010633"/>
    <lineage>
        <taxon>Eukaryota</taxon>
        <taxon>Viridiplantae</taxon>
        <taxon>Streptophyta</taxon>
        <taxon>Embryophyta</taxon>
        <taxon>Tracheophyta</taxon>
        <taxon>Spermatophyta</taxon>
        <taxon>Magnoliopsida</taxon>
        <taxon>Liliopsida</taxon>
        <taxon>Poales</taxon>
        <taxon>Poaceae</taxon>
        <taxon>PACMAD clade</taxon>
        <taxon>Panicoideae</taxon>
        <taxon>Panicodae</taxon>
        <taxon>Paniceae</taxon>
        <taxon>Anthephorinae</taxon>
        <taxon>Digitaria</taxon>
    </lineage>
</organism>
<dbReference type="Proteomes" id="UP000636709">
    <property type="component" value="Unassembled WGS sequence"/>
</dbReference>
<feature type="compositionally biased region" description="Low complexity" evidence="1">
    <location>
        <begin position="26"/>
        <end position="43"/>
    </location>
</feature>
<sequence>MTSRPSDTDLTVSLILALAASGPGTSSSWPALGDSSSSSSSSSPTRVHPRRYSILQVILAMFHGVPAIPVLEDGHPAGAEESLWMAIRGRVRGVVVGTMDSYLRFCGRIPMLCPDGLLDLNAAMAPPLPVRGDPTVICAYCNCEFCFGVYEVPFAIPPRGLVYPETLAILPPAVTAGVATSAPVRLVCSNRHHFLVGMAMLRQPPDAPSLVWRRSSSLGVLPAAVAGSGGAGWPVV</sequence>
<protein>
    <submittedName>
        <fullName evidence="2">Uncharacterized protein</fullName>
    </submittedName>
</protein>
<proteinExistence type="predicted"/>
<comment type="caution">
    <text evidence="2">The sequence shown here is derived from an EMBL/GenBank/DDBJ whole genome shotgun (WGS) entry which is preliminary data.</text>
</comment>
<accession>A0A835F6T0</accession>
<evidence type="ECO:0000256" key="1">
    <source>
        <dbReference type="SAM" id="MobiDB-lite"/>
    </source>
</evidence>
<evidence type="ECO:0000313" key="2">
    <source>
        <dbReference type="EMBL" id="KAF8729660.1"/>
    </source>
</evidence>
<reference evidence="2" key="1">
    <citation type="submission" date="2020-07" db="EMBL/GenBank/DDBJ databases">
        <title>Genome sequence and genetic diversity analysis of an under-domesticated orphan crop, white fonio (Digitaria exilis).</title>
        <authorList>
            <person name="Bennetzen J.L."/>
            <person name="Chen S."/>
            <person name="Ma X."/>
            <person name="Wang X."/>
            <person name="Yssel A.E.J."/>
            <person name="Chaluvadi S.R."/>
            <person name="Johnson M."/>
            <person name="Gangashetty P."/>
            <person name="Hamidou F."/>
            <person name="Sanogo M.D."/>
            <person name="Zwaenepoel A."/>
            <person name="Wallace J."/>
            <person name="Van De Peer Y."/>
            <person name="Van Deynze A."/>
        </authorList>
    </citation>
    <scope>NUCLEOTIDE SEQUENCE</scope>
    <source>
        <tissue evidence="2">Leaves</tissue>
    </source>
</reference>
<feature type="region of interest" description="Disordered" evidence="1">
    <location>
        <begin position="23"/>
        <end position="46"/>
    </location>
</feature>
<gene>
    <name evidence="2" type="ORF">HU200_017612</name>
</gene>
<keyword evidence="3" id="KW-1185">Reference proteome</keyword>
<dbReference type="OrthoDB" id="694579at2759"/>